<organism evidence="1 2">
    <name type="scientific">Blautia obeum</name>
    <dbReference type="NCBI Taxonomy" id="40520"/>
    <lineage>
        <taxon>Bacteria</taxon>
        <taxon>Bacillati</taxon>
        <taxon>Bacillota</taxon>
        <taxon>Clostridia</taxon>
        <taxon>Lachnospirales</taxon>
        <taxon>Lachnospiraceae</taxon>
        <taxon>Blautia</taxon>
    </lineage>
</organism>
<reference evidence="1 2" key="1">
    <citation type="submission" date="2015-09" db="EMBL/GenBank/DDBJ databases">
        <authorList>
            <consortium name="Pathogen Informatics"/>
        </authorList>
    </citation>
    <scope>NUCLEOTIDE SEQUENCE [LARGE SCALE GENOMIC DNA]</scope>
    <source>
        <strain evidence="1 2">2789STDY5834957</strain>
    </source>
</reference>
<protein>
    <submittedName>
        <fullName evidence="1">Uncharacterized protein</fullName>
    </submittedName>
</protein>
<proteinExistence type="predicted"/>
<sequence>MLIYGICMSKIKDSEIDWDKVEKLLESYDSSLHGDFKEYVNYDDSETPEEQEYWKKEWFLAYDSMGYHGLGAFLHDVIKKEEDIDLDMGDSNGFILGIAPDLPWYYSENIRNLTNDMFCALIAKYVKKISDHVPAVQMWDCSAD</sequence>
<evidence type="ECO:0000313" key="1">
    <source>
        <dbReference type="EMBL" id="CUQ38214.1"/>
    </source>
</evidence>
<name>A0A174VTI0_9FIRM</name>
<dbReference type="EMBL" id="CZBP01000039">
    <property type="protein sequence ID" value="CUQ38214.1"/>
    <property type="molecule type" value="Genomic_DNA"/>
</dbReference>
<dbReference type="RefSeq" id="WP_055060560.1">
    <property type="nucleotide sequence ID" value="NZ_CZBP01000039.1"/>
</dbReference>
<gene>
    <name evidence="1" type="ORF">ERS852569_03521</name>
</gene>
<evidence type="ECO:0000313" key="2">
    <source>
        <dbReference type="Proteomes" id="UP000095762"/>
    </source>
</evidence>
<accession>A0A174VTI0</accession>
<dbReference type="AlphaFoldDB" id="A0A174VTI0"/>
<dbReference type="Proteomes" id="UP000095762">
    <property type="component" value="Unassembled WGS sequence"/>
</dbReference>